<accession>A0AA36JFS8</accession>
<proteinExistence type="predicted"/>
<keyword evidence="10" id="KW-1185">Reference proteome</keyword>
<evidence type="ECO:0000256" key="1">
    <source>
        <dbReference type="ARBA" id="ARBA00004141"/>
    </source>
</evidence>
<dbReference type="GO" id="GO:0016020">
    <property type="term" value="C:membrane"/>
    <property type="evidence" value="ECO:0007669"/>
    <property type="project" value="UniProtKB-SubCell"/>
</dbReference>
<name>A0AA36JFS8_9DINO</name>
<sequence length="486" mass="53976">MLLMDLSVVNLPEGVVHLDVWKLLSPQLSVTIFAVVFYNNQCYSRYMSLYSTCVDIDVNEKEFVSELLINFGYDPTLRNHVRQAAKFSLAAIFFFYLSMEDDRHLMTTWSVIQEKGLLTEAEVNSIRSFPGTTSNLLLHWCSAVVKDAVSQLRARGKPYTPPELSGISSRMYGIIDRIGACSLTVRSIQNMPVPFSYFHLLNILISFTVLATGIGSLILVEQYDAPSYCLAFFPYAVVTFVLLALRQLSGELADPFGTDDLDFPIADFMRHIYDNVVAMLVMADRYDPVESLQKGTGEFTPEMIKRPCEGPHAENPLLTAILQKQASRMQSLSAAHQGSGRKSWRRLIEDDGDVAAYGPRNWKRPEDFEGAAKLVRWMDGGEIELKAKTIGASLEEEAAVVSATPQPPKAEEKKAATPAPAAPQDASCAASLQHIEQHMKKLLVCMSELKDSLAASAAPLEEKKKDVPGRTTVKKPKKQEEASKNE</sequence>
<evidence type="ECO:0000256" key="5">
    <source>
        <dbReference type="ARBA" id="ARBA00023065"/>
    </source>
</evidence>
<evidence type="ECO:0000256" key="8">
    <source>
        <dbReference type="SAM" id="Phobius"/>
    </source>
</evidence>
<keyword evidence="2" id="KW-0813">Transport</keyword>
<comment type="subcellular location">
    <subcellularLocation>
        <location evidence="1">Membrane</location>
        <topology evidence="1">Multi-pass membrane protein</topology>
    </subcellularLocation>
</comment>
<evidence type="ECO:0000256" key="6">
    <source>
        <dbReference type="ARBA" id="ARBA00023136"/>
    </source>
</evidence>
<protein>
    <submittedName>
        <fullName evidence="9">Uncharacterized protein</fullName>
    </submittedName>
</protein>
<dbReference type="InterPro" id="IPR044669">
    <property type="entry name" value="YneE/VCCN1/2-like"/>
</dbReference>
<reference evidence="9" key="1">
    <citation type="submission" date="2023-08" db="EMBL/GenBank/DDBJ databases">
        <authorList>
            <person name="Chen Y."/>
            <person name="Shah S."/>
            <person name="Dougan E. K."/>
            <person name="Thang M."/>
            <person name="Chan C."/>
        </authorList>
    </citation>
    <scope>NUCLEOTIDE SEQUENCE</scope>
</reference>
<keyword evidence="6 8" id="KW-0472">Membrane</keyword>
<evidence type="ECO:0000313" key="9">
    <source>
        <dbReference type="EMBL" id="CAJ1404849.1"/>
    </source>
</evidence>
<dbReference type="GO" id="GO:0005254">
    <property type="term" value="F:chloride channel activity"/>
    <property type="evidence" value="ECO:0007669"/>
    <property type="project" value="InterPro"/>
</dbReference>
<evidence type="ECO:0000256" key="7">
    <source>
        <dbReference type="SAM" id="MobiDB-lite"/>
    </source>
</evidence>
<evidence type="ECO:0000313" key="10">
    <source>
        <dbReference type="Proteomes" id="UP001178507"/>
    </source>
</evidence>
<organism evidence="9 10">
    <name type="scientific">Effrenium voratum</name>
    <dbReference type="NCBI Taxonomy" id="2562239"/>
    <lineage>
        <taxon>Eukaryota</taxon>
        <taxon>Sar</taxon>
        <taxon>Alveolata</taxon>
        <taxon>Dinophyceae</taxon>
        <taxon>Suessiales</taxon>
        <taxon>Symbiodiniaceae</taxon>
        <taxon>Effrenium</taxon>
    </lineage>
</organism>
<keyword evidence="4 8" id="KW-1133">Transmembrane helix</keyword>
<comment type="caution">
    <text evidence="9">The sequence shown here is derived from an EMBL/GenBank/DDBJ whole genome shotgun (WGS) entry which is preliminary data.</text>
</comment>
<dbReference type="Pfam" id="PF25539">
    <property type="entry name" value="Bestrophin_2"/>
    <property type="match status" value="1"/>
</dbReference>
<feature type="transmembrane region" description="Helical" evidence="8">
    <location>
        <begin position="225"/>
        <end position="245"/>
    </location>
</feature>
<evidence type="ECO:0000256" key="4">
    <source>
        <dbReference type="ARBA" id="ARBA00022989"/>
    </source>
</evidence>
<feature type="transmembrane region" description="Helical" evidence="8">
    <location>
        <begin position="197"/>
        <end position="219"/>
    </location>
</feature>
<evidence type="ECO:0000256" key="3">
    <source>
        <dbReference type="ARBA" id="ARBA00022692"/>
    </source>
</evidence>
<feature type="region of interest" description="Disordered" evidence="7">
    <location>
        <begin position="399"/>
        <end position="422"/>
    </location>
</feature>
<dbReference type="Proteomes" id="UP001178507">
    <property type="component" value="Unassembled WGS sequence"/>
</dbReference>
<evidence type="ECO:0000256" key="2">
    <source>
        <dbReference type="ARBA" id="ARBA00022448"/>
    </source>
</evidence>
<dbReference type="EMBL" id="CAUJNA010003558">
    <property type="protein sequence ID" value="CAJ1404849.1"/>
    <property type="molecule type" value="Genomic_DNA"/>
</dbReference>
<keyword evidence="5" id="KW-0406">Ion transport</keyword>
<gene>
    <name evidence="9" type="ORF">EVOR1521_LOCUS27225</name>
</gene>
<dbReference type="AlphaFoldDB" id="A0AA36JFS8"/>
<keyword evidence="3 8" id="KW-0812">Transmembrane</keyword>
<feature type="region of interest" description="Disordered" evidence="7">
    <location>
        <begin position="456"/>
        <end position="486"/>
    </location>
</feature>